<reference evidence="2 3" key="1">
    <citation type="journal article" date="2018" name="BMC Genomics">
        <title>Genomic comparison of Trypanosoma conorhini and Trypanosoma rangeli to Trypanosoma cruzi strains of high and low virulence.</title>
        <authorList>
            <person name="Bradwell K.R."/>
            <person name="Koparde V.N."/>
            <person name="Matveyev A.V."/>
            <person name="Serrano M.G."/>
            <person name="Alves J.M."/>
            <person name="Parikh H."/>
            <person name="Huang B."/>
            <person name="Lee V."/>
            <person name="Espinosa-Alvarez O."/>
            <person name="Ortiz P.A."/>
            <person name="Costa-Martins A.G."/>
            <person name="Teixeira M.M."/>
            <person name="Buck G.A."/>
        </authorList>
    </citation>
    <scope>NUCLEOTIDE SEQUENCE [LARGE SCALE GENOMIC DNA]</scope>
    <source>
        <strain evidence="2 3">025E</strain>
    </source>
</reference>
<feature type="coiled-coil region" evidence="1">
    <location>
        <begin position="1106"/>
        <end position="1154"/>
    </location>
</feature>
<feature type="coiled-coil region" evidence="1">
    <location>
        <begin position="156"/>
        <end position="218"/>
    </location>
</feature>
<keyword evidence="1" id="KW-0175">Coiled coil</keyword>
<keyword evidence="3" id="KW-1185">Reference proteome</keyword>
<dbReference type="GO" id="GO:0000796">
    <property type="term" value="C:condensin complex"/>
    <property type="evidence" value="ECO:0007669"/>
    <property type="project" value="TreeGrafter"/>
</dbReference>
<evidence type="ECO:0000256" key="1">
    <source>
        <dbReference type="SAM" id="Coils"/>
    </source>
</evidence>
<evidence type="ECO:0000313" key="2">
    <source>
        <dbReference type="EMBL" id="RNF19830.1"/>
    </source>
</evidence>
<dbReference type="PANTHER" id="PTHR43941">
    <property type="entry name" value="STRUCTURAL MAINTENANCE OF CHROMOSOMES PROTEIN 2"/>
    <property type="match status" value="1"/>
</dbReference>
<proteinExistence type="predicted"/>
<sequence length="1277" mass="143503">MPGPRPRQHSRAALAFSLQDTCRETDLLLLARYFHKVRQYVHLQRQNTHLKRCAVLLRHQATRRTVMDYFIRWLGTTQRQTSVRSGQREPKKIVVLPRAQDFINLGRRYLARWRLWLRHQRQRRHQNVALLHNKVAEARQQEIFFRWFYFISQKQRKALESRISELECDNKRQTWQVTQLEAELRQRQSTIMKLKEDAEKLQMQNTEQEKKLTDIKAAAETAIKRLAGTTAKVTDETVTSATREVAQHEDEFILRLLKDCTDAGKALEKLRVSLPEDAVPSTSFQSVAEIACQRSTEMEDTVARLKKALHDTKSVAVFFCRLLQEGGSRVLELAKLMSLADPPSAVDNLDEMRWPLLRWGPQSDLAALEESLGGTENLKLVQDHLLQRHRLAADGPSTASVLESFREALGQMQEALSRCRSHFLEQKMLAGQEAEKKVALAKAVRDAVAALRGWSVAPADVAPEGMKEQQLATEVLRESEAASKTLKNLRQLLTRQRVGETPVVADSLGDWCRGTPYILQLPVIETHDELVNAVSKVCNRLSEVSKAYNEVYSEFLQFVPDSPRPGREVNGNVVFFAPPTGRRYDPVKRAEVVVSSVTRYIQGKGREVKELRGVMRRGIEALGGTEESDTDDDVMDQERSAANSARVGKALALLCRDTGDAINDARAVLGVPKEGKLTLSQVIPNLREKMRELEAVTTESAALMDEVRLSLASAPRDGSLTFSRRLKPKRKPMALVVNTAKAEKSEAMKLLHISATSTVTRSVSLKPVEILRGLRREIADKTAEVRQVREACQTLIGILDGSHVTEAEQSQRGELLLPLLAAQAEELRRGLRLADAALSDAGVRGGSSVGNYLAVLASNVMSLRAGKETLQEEVNQRIKQANYLMTELTEHTIRLKTQNKILHKTLNSLQEKFVVQKHVRQIRAEQMKEILRLRTVKELLRRRLLAWLGRVVAMRSTEARGAVKEQKRLSFEVVQKQHQQNQLAKLLATALDSLPGEAARETDAFDTEHTLLQRALECEGAALEAFVRERLDAAKAWMQSFAPVLSAVASLRAEAVALRQLVAAAWGGGVERAYRQILFDALKGLATSGEEKERESAFLRNRARDREEIARANTDLAHEVAELREALEGAQVYIVSQDEQIIKLRRENRDLQINSVICRDDSASNTFNGPTPSSNLRAYPEAECLMLARSKRLLLEAIKAMAGEDLAACIGEVAELTLKLYRRTTTALEEICSARDATLGPLPAQIEAWLQELQCMRGARNAILARLPMLLRMPYAN</sequence>
<dbReference type="GO" id="GO:0007076">
    <property type="term" value="P:mitotic chromosome condensation"/>
    <property type="evidence" value="ECO:0007669"/>
    <property type="project" value="TreeGrafter"/>
</dbReference>
<dbReference type="GO" id="GO:0000785">
    <property type="term" value="C:chromatin"/>
    <property type="evidence" value="ECO:0007669"/>
    <property type="project" value="TreeGrafter"/>
</dbReference>
<comment type="caution">
    <text evidence="2">The sequence shown here is derived from an EMBL/GenBank/DDBJ whole genome shotgun (WGS) entry which is preliminary data.</text>
</comment>
<organism evidence="2 3">
    <name type="scientific">Trypanosoma conorhini</name>
    <dbReference type="NCBI Taxonomy" id="83891"/>
    <lineage>
        <taxon>Eukaryota</taxon>
        <taxon>Discoba</taxon>
        <taxon>Euglenozoa</taxon>
        <taxon>Kinetoplastea</taxon>
        <taxon>Metakinetoplastina</taxon>
        <taxon>Trypanosomatida</taxon>
        <taxon>Trypanosomatidae</taxon>
        <taxon>Trypanosoma</taxon>
    </lineage>
</organism>
<dbReference type="OrthoDB" id="244449at2759"/>
<dbReference type="PANTHER" id="PTHR43941:SF1">
    <property type="entry name" value="STRUCTURAL MAINTENANCE OF CHROMOSOMES PROTEIN 2"/>
    <property type="match status" value="1"/>
</dbReference>
<dbReference type="GeneID" id="40317680"/>
<name>A0A3R7P9K5_9TRYP</name>
<protein>
    <submittedName>
        <fullName evidence="2">Uncharacterized protein</fullName>
    </submittedName>
</protein>
<evidence type="ECO:0000313" key="3">
    <source>
        <dbReference type="Proteomes" id="UP000284403"/>
    </source>
</evidence>
<dbReference type="RefSeq" id="XP_029228986.1">
    <property type="nucleotide sequence ID" value="XM_029370982.1"/>
</dbReference>
<dbReference type="GO" id="GO:0003682">
    <property type="term" value="F:chromatin binding"/>
    <property type="evidence" value="ECO:0007669"/>
    <property type="project" value="TreeGrafter"/>
</dbReference>
<dbReference type="GO" id="GO:0000793">
    <property type="term" value="C:condensed chromosome"/>
    <property type="evidence" value="ECO:0007669"/>
    <property type="project" value="TreeGrafter"/>
</dbReference>
<gene>
    <name evidence="2" type="ORF">Tco025E_04069</name>
</gene>
<dbReference type="EMBL" id="MKKU01000195">
    <property type="protein sequence ID" value="RNF19830.1"/>
    <property type="molecule type" value="Genomic_DNA"/>
</dbReference>
<dbReference type="AlphaFoldDB" id="A0A3R7P9K5"/>
<dbReference type="Proteomes" id="UP000284403">
    <property type="component" value="Unassembled WGS sequence"/>
</dbReference>
<accession>A0A3R7P9K5</accession>